<reference evidence="1" key="1">
    <citation type="submission" date="2006-10" db="EMBL/GenBank/DDBJ databases">
        <authorList>
            <person name="Amadeo P."/>
            <person name="Zhao Q."/>
            <person name="Wortman J."/>
            <person name="Fraser-Liggett C."/>
            <person name="Carlton J."/>
        </authorList>
    </citation>
    <scope>NUCLEOTIDE SEQUENCE</scope>
    <source>
        <strain evidence="1">G3</strain>
    </source>
</reference>
<proteinExistence type="predicted"/>
<sequence>MKSVDEVSLVLDLCCFTLGIDESFHVLLHDSFKDMLVSFKIDISLHMYEFRQCMSENYGTIHLCSQQILVKQKANVSIQTEKTNAATKTTQVVRSNNILLY</sequence>
<keyword evidence="2" id="KW-1185">Reference proteome</keyword>
<dbReference type="RefSeq" id="XP_001318816.1">
    <property type="nucleotide sequence ID" value="XM_001318781.1"/>
</dbReference>
<dbReference type="Proteomes" id="UP000001542">
    <property type="component" value="Unassembled WGS sequence"/>
</dbReference>
<protein>
    <submittedName>
        <fullName evidence="1">Uncharacterized protein</fullName>
    </submittedName>
</protein>
<dbReference type="VEuPathDB" id="TrichDB:TVAGG3_0217000"/>
<name>A2EL40_TRIV3</name>
<reference evidence="1" key="2">
    <citation type="journal article" date="2007" name="Science">
        <title>Draft genome sequence of the sexually transmitted pathogen Trichomonas vaginalis.</title>
        <authorList>
            <person name="Carlton J.M."/>
            <person name="Hirt R.P."/>
            <person name="Silva J.C."/>
            <person name="Delcher A.L."/>
            <person name="Schatz M."/>
            <person name="Zhao Q."/>
            <person name="Wortman J.R."/>
            <person name="Bidwell S.L."/>
            <person name="Alsmark U.C.M."/>
            <person name="Besteiro S."/>
            <person name="Sicheritz-Ponten T."/>
            <person name="Noel C.J."/>
            <person name="Dacks J.B."/>
            <person name="Foster P.G."/>
            <person name="Simillion C."/>
            <person name="Van de Peer Y."/>
            <person name="Miranda-Saavedra D."/>
            <person name="Barton G.J."/>
            <person name="Westrop G.D."/>
            <person name="Mueller S."/>
            <person name="Dessi D."/>
            <person name="Fiori P.L."/>
            <person name="Ren Q."/>
            <person name="Paulsen I."/>
            <person name="Zhang H."/>
            <person name="Bastida-Corcuera F.D."/>
            <person name="Simoes-Barbosa A."/>
            <person name="Brown M.T."/>
            <person name="Hayes R.D."/>
            <person name="Mukherjee M."/>
            <person name="Okumura C.Y."/>
            <person name="Schneider R."/>
            <person name="Smith A.J."/>
            <person name="Vanacova S."/>
            <person name="Villalvazo M."/>
            <person name="Haas B.J."/>
            <person name="Pertea M."/>
            <person name="Feldblyum T.V."/>
            <person name="Utterback T.R."/>
            <person name="Shu C.L."/>
            <person name="Osoegawa K."/>
            <person name="de Jong P.J."/>
            <person name="Hrdy I."/>
            <person name="Horvathova L."/>
            <person name="Zubacova Z."/>
            <person name="Dolezal P."/>
            <person name="Malik S.B."/>
            <person name="Logsdon J.M. Jr."/>
            <person name="Henze K."/>
            <person name="Gupta A."/>
            <person name="Wang C.C."/>
            <person name="Dunne R.L."/>
            <person name="Upcroft J.A."/>
            <person name="Upcroft P."/>
            <person name="White O."/>
            <person name="Salzberg S.L."/>
            <person name="Tang P."/>
            <person name="Chiu C.-H."/>
            <person name="Lee Y.-S."/>
            <person name="Embley T.M."/>
            <person name="Coombs G.H."/>
            <person name="Mottram J.C."/>
            <person name="Tachezy J."/>
            <person name="Fraser-Liggett C.M."/>
            <person name="Johnson P.J."/>
        </authorList>
    </citation>
    <scope>NUCLEOTIDE SEQUENCE [LARGE SCALE GENOMIC DNA]</scope>
    <source>
        <strain evidence="1">G3</strain>
    </source>
</reference>
<dbReference type="InParanoid" id="A2EL40"/>
<dbReference type="EMBL" id="DS113419">
    <property type="protein sequence ID" value="EAY06593.1"/>
    <property type="molecule type" value="Genomic_DNA"/>
</dbReference>
<dbReference type="VEuPathDB" id="TrichDB:TVAG_055870"/>
<organism evidence="1 2">
    <name type="scientific">Trichomonas vaginalis (strain ATCC PRA-98 / G3)</name>
    <dbReference type="NCBI Taxonomy" id="412133"/>
    <lineage>
        <taxon>Eukaryota</taxon>
        <taxon>Metamonada</taxon>
        <taxon>Parabasalia</taxon>
        <taxon>Trichomonadida</taxon>
        <taxon>Trichomonadidae</taxon>
        <taxon>Trichomonas</taxon>
    </lineage>
</organism>
<dbReference type="KEGG" id="tva:4764478"/>
<accession>A2EL40</accession>
<evidence type="ECO:0000313" key="2">
    <source>
        <dbReference type="Proteomes" id="UP000001542"/>
    </source>
</evidence>
<evidence type="ECO:0000313" key="1">
    <source>
        <dbReference type="EMBL" id="EAY06593.1"/>
    </source>
</evidence>
<gene>
    <name evidence="1" type="ORF">TVAG_055870</name>
</gene>
<dbReference type="AlphaFoldDB" id="A2EL40"/>